<reference evidence="6" key="1">
    <citation type="submission" date="2018-05" db="EMBL/GenBank/DDBJ databases">
        <authorList>
            <person name="Lanie J.A."/>
            <person name="Ng W.-L."/>
            <person name="Kazmierczak K.M."/>
            <person name="Andrzejewski T.M."/>
            <person name="Davidsen T.M."/>
            <person name="Wayne K.J."/>
            <person name="Tettelin H."/>
            <person name="Glass J.I."/>
            <person name="Rusch D."/>
            <person name="Podicherti R."/>
            <person name="Tsui H.-C.T."/>
            <person name="Winkler M.E."/>
        </authorList>
    </citation>
    <scope>NUCLEOTIDE SEQUENCE</scope>
</reference>
<evidence type="ECO:0000256" key="3">
    <source>
        <dbReference type="ARBA" id="ARBA00022679"/>
    </source>
</evidence>
<dbReference type="InterPro" id="IPR005675">
    <property type="entry name" value="Citramal_synthase"/>
</dbReference>
<dbReference type="PROSITE" id="PS50991">
    <property type="entry name" value="PYR_CT"/>
    <property type="match status" value="1"/>
</dbReference>
<sequence length="67" mass="7564">MPLSVEIYDTTLRDGAQLEGISLTVDDKLRIAEQLDRLGVHYIEGGWPGSNPKDDEFFDRAQSELEL</sequence>
<keyword evidence="3" id="KW-0808">Transferase</keyword>
<comment type="pathway">
    <text evidence="1">Amino-acid biosynthesis; L-isoleucine biosynthesis; 2-oxobutanoate from pyruvate: step 1/3.</text>
</comment>
<evidence type="ECO:0000313" key="6">
    <source>
        <dbReference type="EMBL" id="SVB43003.1"/>
    </source>
</evidence>
<dbReference type="GO" id="GO:0009097">
    <property type="term" value="P:isoleucine biosynthetic process"/>
    <property type="evidence" value="ECO:0007669"/>
    <property type="project" value="UniProtKB-UniPathway"/>
</dbReference>
<dbReference type="PANTHER" id="PTHR43538">
    <property type="entry name" value="ALPHA-IPM SYNTHASE/HOMOCITRATE SYNTHASE"/>
    <property type="match status" value="1"/>
</dbReference>
<dbReference type="EMBL" id="UINC01041561">
    <property type="protein sequence ID" value="SVB43003.1"/>
    <property type="molecule type" value="Genomic_DNA"/>
</dbReference>
<evidence type="ECO:0000256" key="4">
    <source>
        <dbReference type="ARBA" id="ARBA00034330"/>
    </source>
</evidence>
<proteinExistence type="predicted"/>
<dbReference type="Gene3D" id="3.20.20.70">
    <property type="entry name" value="Aldolase class I"/>
    <property type="match status" value="1"/>
</dbReference>
<evidence type="ECO:0000259" key="5">
    <source>
        <dbReference type="PROSITE" id="PS50991"/>
    </source>
</evidence>
<name>A0A382DZ86_9ZZZZ</name>
<dbReference type="Pfam" id="PF00682">
    <property type="entry name" value="HMGL-like"/>
    <property type="match status" value="1"/>
</dbReference>
<dbReference type="PROSITE" id="PS00815">
    <property type="entry name" value="AIPM_HOMOCIT_SYNTH_1"/>
    <property type="match status" value="1"/>
</dbReference>
<evidence type="ECO:0000256" key="2">
    <source>
        <dbReference type="ARBA" id="ARBA00022325"/>
    </source>
</evidence>
<dbReference type="GO" id="GO:0046912">
    <property type="term" value="F:acyltransferase activity, acyl groups converted into alkyl on transfer"/>
    <property type="evidence" value="ECO:0007669"/>
    <property type="project" value="InterPro"/>
</dbReference>
<organism evidence="6">
    <name type="scientific">marine metagenome</name>
    <dbReference type="NCBI Taxonomy" id="408172"/>
    <lineage>
        <taxon>unclassified sequences</taxon>
        <taxon>metagenomes</taxon>
        <taxon>ecological metagenomes</taxon>
    </lineage>
</organism>
<feature type="domain" description="Pyruvate carboxyltransferase" evidence="5">
    <location>
        <begin position="5"/>
        <end position="67"/>
    </location>
</feature>
<dbReference type="PANTHER" id="PTHR43538:SF1">
    <property type="entry name" value="(R)-CITRAMALATE SYNTHASE"/>
    <property type="match status" value="1"/>
</dbReference>
<gene>
    <name evidence="6" type="ORF">METZ01_LOCUS195857</name>
</gene>
<dbReference type="InterPro" id="IPR002034">
    <property type="entry name" value="AIPM/Hcit_synth_CS"/>
</dbReference>
<dbReference type="SUPFAM" id="SSF51569">
    <property type="entry name" value="Aldolase"/>
    <property type="match status" value="1"/>
</dbReference>
<dbReference type="InterPro" id="IPR000891">
    <property type="entry name" value="PYR_CT"/>
</dbReference>
<dbReference type="UniPathway" id="UPA00047">
    <property type="reaction ID" value="UER00066"/>
</dbReference>
<protein>
    <recommendedName>
        <fullName evidence="2">(R)-citramalate synthase</fullName>
        <ecNumber evidence="4">2.3.3.21</ecNumber>
    </recommendedName>
</protein>
<dbReference type="InterPro" id="IPR013785">
    <property type="entry name" value="Aldolase_TIM"/>
</dbReference>
<feature type="non-terminal residue" evidence="6">
    <location>
        <position position="67"/>
    </location>
</feature>
<dbReference type="GO" id="GO:0043714">
    <property type="term" value="F:(R)-citramalate synthase activity"/>
    <property type="evidence" value="ECO:0007669"/>
    <property type="project" value="UniProtKB-EC"/>
</dbReference>
<evidence type="ECO:0000256" key="1">
    <source>
        <dbReference type="ARBA" id="ARBA00004743"/>
    </source>
</evidence>
<dbReference type="AlphaFoldDB" id="A0A382DZ86"/>
<dbReference type="EC" id="2.3.3.21" evidence="4"/>
<accession>A0A382DZ86</accession>